<evidence type="ECO:0000256" key="3">
    <source>
        <dbReference type="ARBA" id="ARBA00022692"/>
    </source>
</evidence>
<dbReference type="PANTHER" id="PTHR37693">
    <property type="entry name" value="PHOSPHATIDYLGLYCEROL LYSYLTRANSFERASE"/>
    <property type="match status" value="1"/>
</dbReference>
<dbReference type="InterPro" id="IPR022791">
    <property type="entry name" value="L-PG_synthase/AglD"/>
</dbReference>
<reference evidence="7 8" key="1">
    <citation type="journal article" date="2019" name="Nat. Microbiol.">
        <title>Wide diversity of methane and short-chain alkane metabolisms in uncultured archaea.</title>
        <authorList>
            <person name="Borrel G."/>
            <person name="Adam P.S."/>
            <person name="McKay L.J."/>
            <person name="Chen L.X."/>
            <person name="Sierra-Garcia I.N."/>
            <person name="Sieber C.M."/>
            <person name="Letourneur Q."/>
            <person name="Ghozlane A."/>
            <person name="Andersen G.L."/>
            <person name="Li W.J."/>
            <person name="Hallam S.J."/>
            <person name="Muyzer G."/>
            <person name="de Oliveira V.M."/>
            <person name="Inskeep W.P."/>
            <person name="Banfield J.F."/>
            <person name="Gribaldo S."/>
        </authorList>
    </citation>
    <scope>NUCLEOTIDE SEQUENCE [LARGE SCALE GENOMIC DNA]</scope>
    <source>
        <strain evidence="7">NM1b</strain>
    </source>
</reference>
<feature type="transmembrane region" description="Helical" evidence="6">
    <location>
        <begin position="50"/>
        <end position="68"/>
    </location>
</feature>
<sequence>MAERGYNVKIRAKRLFTIAIAISVITTAAILVLTVNQETIDSFSKIKPQYLFLAIAIQVFTWFIWGLRIKLMGKATGEEISLSGGISTVLPSLFAACITPSNAGGEPVRVYLLNKKGFSVGDATAVVVGERILDLIFFMIAVPISLLLFGKMIENDIMTTVLAGIGFLFIIGFLTILYGMIKPERVKKVFRRFVKSERTINKINTEIDHFHDGLWGFVRDGKSGLILSFGCTVVLRLSELTVPLLILLGLGVNVKPIWALCIAAQVIVLIIMAMPLTPGSTGVAEVSMLSLYSIFIGSSILGVFVVIFRCMTYYTTLLAGGFAGLKVLKDMGWSNI</sequence>
<keyword evidence="4 6" id="KW-1133">Transmembrane helix</keyword>
<gene>
    <name evidence="7" type="ORF">EF807_06375</name>
</gene>
<accession>A0A520KVU0</accession>
<feature type="transmembrane region" description="Helical" evidence="6">
    <location>
        <begin position="15"/>
        <end position="35"/>
    </location>
</feature>
<feature type="transmembrane region" description="Helical" evidence="6">
    <location>
        <begin position="161"/>
        <end position="181"/>
    </location>
</feature>
<evidence type="ECO:0000256" key="2">
    <source>
        <dbReference type="ARBA" id="ARBA00022475"/>
    </source>
</evidence>
<proteinExistence type="predicted"/>
<feature type="transmembrane region" description="Helical" evidence="6">
    <location>
        <begin position="289"/>
        <end position="308"/>
    </location>
</feature>
<keyword evidence="3 6" id="KW-0812">Transmembrane</keyword>
<evidence type="ECO:0000256" key="6">
    <source>
        <dbReference type="SAM" id="Phobius"/>
    </source>
</evidence>
<dbReference type="AlphaFoldDB" id="A0A520KVU0"/>
<dbReference type="Pfam" id="PF03706">
    <property type="entry name" value="LPG_synthase_TM"/>
    <property type="match status" value="1"/>
</dbReference>
<comment type="subcellular location">
    <subcellularLocation>
        <location evidence="1">Cell membrane</location>
        <topology evidence="1">Multi-pass membrane protein</topology>
    </subcellularLocation>
</comment>
<name>A0A520KVU0_9EURY</name>
<dbReference type="PANTHER" id="PTHR37693:SF1">
    <property type="entry name" value="INTEGRAL MEMBRANE PROTEIN"/>
    <property type="match status" value="1"/>
</dbReference>
<keyword evidence="2" id="KW-1003">Cell membrane</keyword>
<protein>
    <submittedName>
        <fullName evidence="7">Flippase-like domain-containing protein</fullName>
    </submittedName>
</protein>
<evidence type="ECO:0000313" key="7">
    <source>
        <dbReference type="EMBL" id="RZN68170.1"/>
    </source>
</evidence>
<dbReference type="EMBL" id="RXIL01000115">
    <property type="protein sequence ID" value="RZN68170.1"/>
    <property type="molecule type" value="Genomic_DNA"/>
</dbReference>
<evidence type="ECO:0000256" key="5">
    <source>
        <dbReference type="ARBA" id="ARBA00023136"/>
    </source>
</evidence>
<feature type="transmembrane region" description="Helical" evidence="6">
    <location>
        <begin position="123"/>
        <end position="149"/>
    </location>
</feature>
<organism evidence="7 8">
    <name type="scientific">Candidatus Methanolliviera hydrocarbonicum</name>
    <dbReference type="NCBI Taxonomy" id="2491085"/>
    <lineage>
        <taxon>Archaea</taxon>
        <taxon>Methanobacteriati</taxon>
        <taxon>Methanobacteriota</taxon>
        <taxon>Candidatus Methanoliparia</taxon>
        <taxon>Candidatus Methanoliparales</taxon>
        <taxon>Candidatus Methanollivieraceae</taxon>
        <taxon>Candidatus Methanolliviera</taxon>
    </lineage>
</organism>
<evidence type="ECO:0000256" key="1">
    <source>
        <dbReference type="ARBA" id="ARBA00004651"/>
    </source>
</evidence>
<feature type="transmembrane region" description="Helical" evidence="6">
    <location>
        <begin position="257"/>
        <end position="277"/>
    </location>
</feature>
<keyword evidence="5 6" id="KW-0472">Membrane</keyword>
<dbReference type="NCBIfam" id="TIGR00374">
    <property type="entry name" value="flippase-like domain"/>
    <property type="match status" value="1"/>
</dbReference>
<evidence type="ECO:0000313" key="8">
    <source>
        <dbReference type="Proteomes" id="UP000320766"/>
    </source>
</evidence>
<dbReference type="GO" id="GO:0005886">
    <property type="term" value="C:plasma membrane"/>
    <property type="evidence" value="ECO:0007669"/>
    <property type="project" value="UniProtKB-SubCell"/>
</dbReference>
<evidence type="ECO:0000256" key="4">
    <source>
        <dbReference type="ARBA" id="ARBA00022989"/>
    </source>
</evidence>
<dbReference type="Proteomes" id="UP000320766">
    <property type="component" value="Unassembled WGS sequence"/>
</dbReference>
<comment type="caution">
    <text evidence="7">The sequence shown here is derived from an EMBL/GenBank/DDBJ whole genome shotgun (WGS) entry which is preliminary data.</text>
</comment>